<organism evidence="3 5">
    <name type="scientific">Taenia crassiceps</name>
    <dbReference type="NCBI Taxonomy" id="6207"/>
    <lineage>
        <taxon>Eukaryota</taxon>
        <taxon>Metazoa</taxon>
        <taxon>Spiralia</taxon>
        <taxon>Lophotrochozoa</taxon>
        <taxon>Platyhelminthes</taxon>
        <taxon>Cestoda</taxon>
        <taxon>Eucestoda</taxon>
        <taxon>Cyclophyllidea</taxon>
        <taxon>Taeniidae</taxon>
        <taxon>Taenia</taxon>
    </lineage>
</organism>
<dbReference type="EMBL" id="JAKROA010000008">
    <property type="protein sequence ID" value="KAL5105527.1"/>
    <property type="molecule type" value="Genomic_DNA"/>
</dbReference>
<evidence type="ECO:0000313" key="2">
    <source>
        <dbReference type="EMBL" id="KAL5105439.1"/>
    </source>
</evidence>
<dbReference type="EMBL" id="JAKROA010000008">
    <property type="protein sequence ID" value="KAL5105583.1"/>
    <property type="molecule type" value="Genomic_DNA"/>
</dbReference>
<gene>
    <name evidence="2" type="ORF">TcWFU_004307</name>
    <name evidence="3" type="ORF">TcWFU_007048</name>
    <name evidence="4" type="ORF">TcWFU_009646</name>
</gene>
<keyword evidence="1" id="KW-0812">Transmembrane</keyword>
<feature type="transmembrane region" description="Helical" evidence="1">
    <location>
        <begin position="47"/>
        <end position="71"/>
    </location>
</feature>
<accession>A0ABR4Q7G8</accession>
<sequence length="133" mass="14011">MDRRVAYIIIALVAALLFFVAIGYHGWGCGDSILGPGCIRNKVNEVTGALLLTAGLLVFLAAIFLILLVVTESSWSEIASAIIASVAAILAIAGVFYYLDSRKFWSPFIATIGMSLSVALAAILLFDLITGSG</sequence>
<name>A0ABR4Q7G8_9CEST</name>
<dbReference type="EMBL" id="JAKROA010000008">
    <property type="protein sequence ID" value="KAL5105439.1"/>
    <property type="molecule type" value="Genomic_DNA"/>
</dbReference>
<keyword evidence="1" id="KW-0472">Membrane</keyword>
<evidence type="ECO:0000256" key="1">
    <source>
        <dbReference type="SAM" id="Phobius"/>
    </source>
</evidence>
<evidence type="ECO:0000313" key="3">
    <source>
        <dbReference type="EMBL" id="KAL5105527.1"/>
    </source>
</evidence>
<keyword evidence="5" id="KW-1185">Reference proteome</keyword>
<protein>
    <submittedName>
        <fullName evidence="3">Uncharacterized protein</fullName>
    </submittedName>
</protein>
<proteinExistence type="predicted"/>
<dbReference type="Proteomes" id="UP001651158">
    <property type="component" value="Unassembled WGS sequence"/>
</dbReference>
<reference evidence="3 5" key="1">
    <citation type="journal article" date="2022" name="Front. Cell. Infect. Microbiol.">
        <title>The Genomes of Two Strains of Taenia crassiceps the Animal Model for the Study of Human Cysticercosis.</title>
        <authorList>
            <person name="Bobes R.J."/>
            <person name="Estrada K."/>
            <person name="Rios-Valencia D.G."/>
            <person name="Calderon-Gallegos A."/>
            <person name="de la Torre P."/>
            <person name="Carrero J.C."/>
            <person name="Sanchez-Flores A."/>
            <person name="Laclette J.P."/>
        </authorList>
    </citation>
    <scope>NUCLEOTIDE SEQUENCE [LARGE SCALE GENOMIC DNA]</scope>
    <source>
        <strain evidence="3">WFUcys</strain>
    </source>
</reference>
<evidence type="ECO:0000313" key="4">
    <source>
        <dbReference type="EMBL" id="KAL5105583.1"/>
    </source>
</evidence>
<feature type="transmembrane region" description="Helical" evidence="1">
    <location>
        <begin position="7"/>
        <end position="27"/>
    </location>
</feature>
<reference evidence="3" key="2">
    <citation type="submission" date="2024-12" db="EMBL/GenBank/DDBJ databases">
        <authorList>
            <person name="Estrada K."/>
            <person name="Bobes R.J."/>
            <person name="Sanchez-Flores A."/>
            <person name="Laclette J.P."/>
        </authorList>
    </citation>
    <scope>NUCLEOTIDE SEQUENCE</scope>
    <source>
        <strain evidence="3">WFUcys</strain>
        <tissue evidence="3">Peritoneal cavity of infected mice</tissue>
    </source>
</reference>
<keyword evidence="1" id="KW-1133">Transmembrane helix</keyword>
<comment type="caution">
    <text evidence="3">The sequence shown here is derived from an EMBL/GenBank/DDBJ whole genome shotgun (WGS) entry which is preliminary data.</text>
</comment>
<feature type="transmembrane region" description="Helical" evidence="1">
    <location>
        <begin position="78"/>
        <end position="99"/>
    </location>
</feature>
<feature type="transmembrane region" description="Helical" evidence="1">
    <location>
        <begin position="105"/>
        <end position="129"/>
    </location>
</feature>
<evidence type="ECO:0000313" key="5">
    <source>
        <dbReference type="Proteomes" id="UP001651158"/>
    </source>
</evidence>